<reference evidence="12" key="1">
    <citation type="journal article" date="2018" name="Int. J. Syst. Evol. Microbiol.">
        <title>Carboxylicivirga sediminis sp. nov., isolated from coastal sediment.</title>
        <authorList>
            <person name="Wang F.Q."/>
            <person name="Ren L.H."/>
            <person name="Zou R.J."/>
            <person name="Sun Y.Z."/>
            <person name="Liu X.J."/>
            <person name="Jiang F."/>
            <person name="Liu L.J."/>
        </authorList>
    </citation>
    <scope>NUCLEOTIDE SEQUENCE</scope>
    <source>
        <strain evidence="12">JR1</strain>
    </source>
</reference>
<dbReference type="NCBIfam" id="NF003761">
    <property type="entry name" value="PRK05352.1-4"/>
    <property type="match status" value="1"/>
</dbReference>
<keyword evidence="13" id="KW-1185">Reference proteome</keyword>
<keyword evidence="3 8" id="KW-0520">NAD</keyword>
<dbReference type="EC" id="7.2.1.1" evidence="8"/>
<dbReference type="InterPro" id="IPR056147">
    <property type="entry name" value="NQRA_N"/>
</dbReference>
<dbReference type="Proteomes" id="UP000679220">
    <property type="component" value="Unassembled WGS sequence"/>
</dbReference>
<evidence type="ECO:0000256" key="4">
    <source>
        <dbReference type="ARBA" id="ARBA00023053"/>
    </source>
</evidence>
<comment type="caution">
    <text evidence="12">The sequence shown here is derived from an EMBL/GenBank/DDBJ whole genome shotgun (WGS) entry which is preliminary data.</text>
</comment>
<comment type="catalytic activity">
    <reaction evidence="8">
        <text>a ubiquinone + n Na(+)(in) + NADH + H(+) = a ubiquinol + n Na(+)(out) + NAD(+)</text>
        <dbReference type="Rhea" id="RHEA:47748"/>
        <dbReference type="Rhea" id="RHEA-COMP:9565"/>
        <dbReference type="Rhea" id="RHEA-COMP:9566"/>
        <dbReference type="ChEBI" id="CHEBI:15378"/>
        <dbReference type="ChEBI" id="CHEBI:16389"/>
        <dbReference type="ChEBI" id="CHEBI:17976"/>
        <dbReference type="ChEBI" id="CHEBI:29101"/>
        <dbReference type="ChEBI" id="CHEBI:57540"/>
        <dbReference type="ChEBI" id="CHEBI:57945"/>
        <dbReference type="EC" id="7.2.1.1"/>
    </reaction>
</comment>
<gene>
    <name evidence="8" type="primary">nqrA</name>
    <name evidence="12" type="ORF">KDU71_10240</name>
</gene>
<dbReference type="EMBL" id="JAGTAR010000014">
    <property type="protein sequence ID" value="MBR8535936.1"/>
    <property type="molecule type" value="Genomic_DNA"/>
</dbReference>
<dbReference type="RefSeq" id="WP_212190448.1">
    <property type="nucleotide sequence ID" value="NZ_JAGTAR010000014.1"/>
</dbReference>
<evidence type="ECO:0000259" key="10">
    <source>
        <dbReference type="Pfam" id="PF11973"/>
    </source>
</evidence>
<dbReference type="InterPro" id="IPR056148">
    <property type="entry name" value="NQRA_2nd"/>
</dbReference>
<reference evidence="12" key="2">
    <citation type="submission" date="2021-04" db="EMBL/GenBank/DDBJ databases">
        <authorList>
            <person name="Zhang T."/>
            <person name="Zhang Y."/>
            <person name="Lu D."/>
            <person name="Zuo D."/>
            <person name="Du Z."/>
        </authorList>
    </citation>
    <scope>NUCLEOTIDE SEQUENCE</scope>
    <source>
        <strain evidence="12">JR1</strain>
    </source>
</reference>
<comment type="function">
    <text evidence="8">NQR complex catalyzes the reduction of ubiquinone-1 to ubiquinol by two successive reactions, coupled with the transport of Na(+) ions from the cytoplasm to the periplasm. NqrA to NqrE are probably involved in the second step, the conversion of ubisemiquinone to ubiquinol.</text>
</comment>
<feature type="domain" description="NqrA second alpha/beta" evidence="11">
    <location>
        <begin position="114"/>
        <end position="257"/>
    </location>
</feature>
<protein>
    <recommendedName>
        <fullName evidence="8">Na(+)-translocating NADH-quinone reductase subunit A</fullName>
        <shortName evidence="8">Na(+)-NQR subunit A</shortName>
        <shortName evidence="8">Na(+)-translocating NQR subunit A</shortName>
        <ecNumber evidence="8">7.2.1.1</ecNumber>
    </recommendedName>
    <alternativeName>
        <fullName evidence="8">NQR complex subunit A</fullName>
    </alternativeName>
    <alternativeName>
        <fullName evidence="8">NQR-1 subunit A</fullName>
    </alternativeName>
</protein>
<comment type="subunit">
    <text evidence="8">Composed of six subunits; NqrA, NqrB, NqrC, NqrD, NqrE and NqrF.</text>
</comment>
<dbReference type="InterPro" id="IPR008703">
    <property type="entry name" value="NqrA"/>
</dbReference>
<accession>A0A941IWN1</accession>
<dbReference type="Pfam" id="PF24836">
    <property type="entry name" value="NQRA_2nd"/>
    <property type="match status" value="1"/>
</dbReference>
<evidence type="ECO:0000256" key="2">
    <source>
        <dbReference type="ARBA" id="ARBA00022967"/>
    </source>
</evidence>
<evidence type="ECO:0000313" key="13">
    <source>
        <dbReference type="Proteomes" id="UP000679220"/>
    </source>
</evidence>
<keyword evidence="4 8" id="KW-0915">Sodium</keyword>
<dbReference type="PANTHER" id="PTHR37839">
    <property type="entry name" value="NA(+)-TRANSLOCATING NADH-QUINONE REDUCTASE SUBUNIT A"/>
    <property type="match status" value="1"/>
</dbReference>
<organism evidence="12 13">
    <name type="scientific">Carboxylicivirga sediminis</name>
    <dbReference type="NCBI Taxonomy" id="2006564"/>
    <lineage>
        <taxon>Bacteria</taxon>
        <taxon>Pseudomonadati</taxon>
        <taxon>Bacteroidota</taxon>
        <taxon>Bacteroidia</taxon>
        <taxon>Marinilabiliales</taxon>
        <taxon>Marinilabiliaceae</taxon>
        <taxon>Carboxylicivirga</taxon>
    </lineage>
</organism>
<proteinExistence type="inferred from homology"/>
<evidence type="ECO:0000259" key="9">
    <source>
        <dbReference type="Pfam" id="PF05896"/>
    </source>
</evidence>
<dbReference type="PANTHER" id="PTHR37839:SF1">
    <property type="entry name" value="NA(+)-TRANSLOCATING NADH-QUINONE REDUCTASE SUBUNIT A"/>
    <property type="match status" value="1"/>
</dbReference>
<dbReference type="InterPro" id="IPR022615">
    <property type="entry name" value="NqrA_C_domain"/>
</dbReference>
<feature type="domain" description="NqrA N-terminal barrel-sandwich hybrid" evidence="9">
    <location>
        <begin position="5"/>
        <end position="98"/>
    </location>
</feature>
<evidence type="ECO:0000256" key="5">
    <source>
        <dbReference type="ARBA" id="ARBA00023065"/>
    </source>
</evidence>
<dbReference type="NCBIfam" id="TIGR01936">
    <property type="entry name" value="nqrA"/>
    <property type="match status" value="1"/>
</dbReference>
<comment type="similarity">
    <text evidence="8">Belongs to the NqrA family.</text>
</comment>
<name>A0A941IWN1_9BACT</name>
<evidence type="ECO:0000256" key="8">
    <source>
        <dbReference type="HAMAP-Rule" id="MF_00425"/>
    </source>
</evidence>
<keyword evidence="6 8" id="KW-0830">Ubiquinone</keyword>
<dbReference type="GO" id="GO:0016655">
    <property type="term" value="F:oxidoreductase activity, acting on NAD(P)H, quinone or similar compound as acceptor"/>
    <property type="evidence" value="ECO:0007669"/>
    <property type="project" value="UniProtKB-UniRule"/>
</dbReference>
<dbReference type="HAMAP" id="MF_00425">
    <property type="entry name" value="NqrA"/>
    <property type="match status" value="1"/>
</dbReference>
<evidence type="ECO:0000256" key="6">
    <source>
        <dbReference type="ARBA" id="ARBA00023075"/>
    </source>
</evidence>
<evidence type="ECO:0000256" key="3">
    <source>
        <dbReference type="ARBA" id="ARBA00023027"/>
    </source>
</evidence>
<keyword evidence="2 8" id="KW-1278">Translocase</keyword>
<keyword evidence="1 8" id="KW-0813">Transport</keyword>
<keyword evidence="5 8" id="KW-0406">Ion transport</keyword>
<evidence type="ECO:0000256" key="1">
    <source>
        <dbReference type="ARBA" id="ARBA00022448"/>
    </source>
</evidence>
<dbReference type="Pfam" id="PF11973">
    <property type="entry name" value="NQRA_SLBB"/>
    <property type="match status" value="1"/>
</dbReference>
<keyword evidence="7 8" id="KW-0739">Sodium transport</keyword>
<evidence type="ECO:0000256" key="7">
    <source>
        <dbReference type="ARBA" id="ARBA00023201"/>
    </source>
</evidence>
<dbReference type="AlphaFoldDB" id="A0A941IWN1"/>
<evidence type="ECO:0000313" key="12">
    <source>
        <dbReference type="EMBL" id="MBR8535936.1"/>
    </source>
</evidence>
<evidence type="ECO:0000259" key="11">
    <source>
        <dbReference type="Pfam" id="PF24836"/>
    </source>
</evidence>
<feature type="domain" description="Na(+)-translocating NADH-quinone reductase subunit A C-terminal" evidence="10">
    <location>
        <begin position="263"/>
        <end position="313"/>
    </location>
</feature>
<dbReference type="Pfam" id="PF05896">
    <property type="entry name" value="NQRA_N"/>
    <property type="match status" value="1"/>
</dbReference>
<sequence>MSEVIKIKKGLDIQLAGKADKVFGQAELPELFAVKPTDFHGVVPKMAVKVGDKVKAGTVLFFDKYRPEIKFVSPVSGELAAVNRGERRRILEVIVKADGADEKEQFGAANAADLSKEQVVEKMQAAGLWPFIRKRPYDVIANADETPKAFFISGFDSAPLAPDMDFVLSGQEEALQAGIDVIKRLCDNVHVGVQNDAASKVFKNLNGVTVHTFSGPHPAGNVGVQIHHTMPISKGEVVWVAQPQEIIAIGKLFTEGVYDANRIVVLAGSEVEKKGYYRTKLGASISTLVKNNVKTDDTLRYISGNVLTGTQVEEDGFLGTYHSQVTVIPEGDYYEFMGWAMPGFNKFSMSHSFFSWMCKKKEYRLDANMHGGLRSFVVSGQYDKVLPMDILPEFLFRAILVEDIDKMEQLGIYELAEEDIALCEFVCTSKQPLQATLRKGIDLMIKELS</sequence>
<dbReference type="GO" id="GO:0006814">
    <property type="term" value="P:sodium ion transport"/>
    <property type="evidence" value="ECO:0007669"/>
    <property type="project" value="UniProtKB-UniRule"/>
</dbReference>